<protein>
    <recommendedName>
        <fullName evidence="1">N-acetyltransferase domain-containing protein</fullName>
    </recommendedName>
</protein>
<dbReference type="SUPFAM" id="SSF55729">
    <property type="entry name" value="Acyl-CoA N-acyltransferases (Nat)"/>
    <property type="match status" value="1"/>
</dbReference>
<dbReference type="AlphaFoldDB" id="A0A1A8TCD8"/>
<dbReference type="PROSITE" id="PS51186">
    <property type="entry name" value="GNAT"/>
    <property type="match status" value="1"/>
</dbReference>
<dbReference type="InterPro" id="IPR000182">
    <property type="entry name" value="GNAT_dom"/>
</dbReference>
<dbReference type="EMBL" id="FLOC01000006">
    <property type="protein sequence ID" value="SBS29310.1"/>
    <property type="molecule type" value="Genomic_DNA"/>
</dbReference>
<gene>
    <name evidence="2" type="ORF">MAQ5080_01355</name>
</gene>
<dbReference type="RefSeq" id="WP_067207702.1">
    <property type="nucleotide sequence ID" value="NZ_FLOC01000006.1"/>
</dbReference>
<dbReference type="Proteomes" id="UP000092627">
    <property type="component" value="Unassembled WGS sequence"/>
</dbReference>
<dbReference type="CDD" id="cd04301">
    <property type="entry name" value="NAT_SF"/>
    <property type="match status" value="1"/>
</dbReference>
<feature type="domain" description="N-acetyltransferase" evidence="1">
    <location>
        <begin position="1"/>
        <end position="144"/>
    </location>
</feature>
<evidence type="ECO:0000259" key="1">
    <source>
        <dbReference type="PROSITE" id="PS51186"/>
    </source>
</evidence>
<keyword evidence="3" id="KW-1185">Reference proteome</keyword>
<organism evidence="2 3">
    <name type="scientific">Marinomonas aquimarina</name>
    <dbReference type="NCBI Taxonomy" id="295068"/>
    <lineage>
        <taxon>Bacteria</taxon>
        <taxon>Pseudomonadati</taxon>
        <taxon>Pseudomonadota</taxon>
        <taxon>Gammaproteobacteria</taxon>
        <taxon>Oceanospirillales</taxon>
        <taxon>Oceanospirillaceae</taxon>
        <taxon>Marinomonas</taxon>
    </lineage>
</organism>
<dbReference type="InterPro" id="IPR016181">
    <property type="entry name" value="Acyl_CoA_acyltransferase"/>
</dbReference>
<dbReference type="Pfam" id="PF13508">
    <property type="entry name" value="Acetyltransf_7"/>
    <property type="match status" value="1"/>
</dbReference>
<name>A0A1A8TCD8_9GAMM</name>
<accession>A0A1A8TCD8</accession>
<dbReference type="Gene3D" id="3.40.630.30">
    <property type="match status" value="1"/>
</dbReference>
<dbReference type="OrthoDB" id="7845888at2"/>
<dbReference type="STRING" id="295068.MAQ5080_01355"/>
<sequence>MSPSATITQVEALWFPLVKKFYQAYYPSGKPNKSEPLWVIKQGATILAAVRLKPFRDCQLLTGLVTHPEHRQQGHASCLLQALTSEFQRTPCFCLNQPELIPFYQKHDFVLVEEEHSLPDDIQGRLRRYRVKQPELVAMAYHPTTL</sequence>
<proteinExistence type="predicted"/>
<reference evidence="2 3" key="1">
    <citation type="submission" date="2016-06" db="EMBL/GenBank/DDBJ databases">
        <authorList>
            <person name="Kjaerup R.B."/>
            <person name="Dalgaard T.S."/>
            <person name="Juul-Madsen H.R."/>
        </authorList>
    </citation>
    <scope>NUCLEOTIDE SEQUENCE [LARGE SCALE GENOMIC DNA]</scope>
    <source>
        <strain evidence="2 3">CECT 5080</strain>
    </source>
</reference>
<dbReference type="GO" id="GO:0016747">
    <property type="term" value="F:acyltransferase activity, transferring groups other than amino-acyl groups"/>
    <property type="evidence" value="ECO:0007669"/>
    <property type="project" value="InterPro"/>
</dbReference>
<evidence type="ECO:0000313" key="3">
    <source>
        <dbReference type="Proteomes" id="UP000092627"/>
    </source>
</evidence>
<evidence type="ECO:0000313" key="2">
    <source>
        <dbReference type="EMBL" id="SBS29310.1"/>
    </source>
</evidence>